<dbReference type="CDD" id="cd02909">
    <property type="entry name" value="cupin_pirin_N"/>
    <property type="match status" value="1"/>
</dbReference>
<dbReference type="CDD" id="cd02247">
    <property type="entry name" value="cupin_pirin_C"/>
    <property type="match status" value="1"/>
</dbReference>
<evidence type="ECO:0000259" key="5">
    <source>
        <dbReference type="Pfam" id="PF05726"/>
    </source>
</evidence>
<evidence type="ECO:0000256" key="1">
    <source>
        <dbReference type="ARBA" id="ARBA00008416"/>
    </source>
</evidence>
<evidence type="ECO:0000256" key="3">
    <source>
        <dbReference type="SAM" id="MobiDB-lite"/>
    </source>
</evidence>
<sequence length="331" mass="35361">MTNPERDPDVVTCESRTDTGGAADGVEIMTPREVPLGGLRAMTVRRTLPQRQRSLIGAWCFVDHYGPDAVAETGGMSVAPHPHTGLQTVSWLFTGEIEHRDSAGHHAMVRPGEVNLMTAGRGISHSEVSTPATTTLHGAQLWVALPDGSRAVDPAFEHHAPPPVSGPGWEARVFLGTLLGHTSPVATHTPLLGAEVLLEAGTELALDVDPAFEHGVLVDTGEVQVDGTDGVAAAAHDLAYAAPGRSVLTLAAGAEPARVLVLGGPPFGESIVMWWNFVGRSHEEVVRFREQWQEQVDGETLREGWFGRPVDEPLPPIPAPALPNARLKERR</sequence>
<dbReference type="PANTHER" id="PTHR13903">
    <property type="entry name" value="PIRIN-RELATED"/>
    <property type="match status" value="1"/>
</dbReference>
<feature type="region of interest" description="Disordered" evidence="3">
    <location>
        <begin position="307"/>
        <end position="331"/>
    </location>
</feature>
<feature type="region of interest" description="Disordered" evidence="3">
    <location>
        <begin position="1"/>
        <end position="20"/>
    </location>
</feature>
<gene>
    <name evidence="6" type="ORF">GCM10023226_21230</name>
</gene>
<dbReference type="InterPro" id="IPR014710">
    <property type="entry name" value="RmlC-like_jellyroll"/>
</dbReference>
<feature type="domain" description="Pirin N-terminal" evidence="4">
    <location>
        <begin position="43"/>
        <end position="143"/>
    </location>
</feature>
<proteinExistence type="inferred from homology"/>
<dbReference type="Proteomes" id="UP001500621">
    <property type="component" value="Unassembled WGS sequence"/>
</dbReference>
<dbReference type="PANTHER" id="PTHR13903:SF8">
    <property type="entry name" value="PIRIN"/>
    <property type="match status" value="1"/>
</dbReference>
<keyword evidence="7" id="KW-1185">Reference proteome</keyword>
<dbReference type="SUPFAM" id="SSF51182">
    <property type="entry name" value="RmlC-like cupins"/>
    <property type="match status" value="1"/>
</dbReference>
<feature type="domain" description="Pirin C-terminal" evidence="5">
    <location>
        <begin position="195"/>
        <end position="294"/>
    </location>
</feature>
<dbReference type="RefSeq" id="WP_345265546.1">
    <property type="nucleotide sequence ID" value="NZ_BAABIM010000002.1"/>
</dbReference>
<dbReference type="Pfam" id="PF02678">
    <property type="entry name" value="Pirin"/>
    <property type="match status" value="1"/>
</dbReference>
<dbReference type="EMBL" id="BAABIM010000002">
    <property type="protein sequence ID" value="GAA4683768.1"/>
    <property type="molecule type" value="Genomic_DNA"/>
</dbReference>
<protein>
    <submittedName>
        <fullName evidence="6">Pirin family protein</fullName>
    </submittedName>
</protein>
<organism evidence="6 7">
    <name type="scientific">Nocardioides nanhaiensis</name>
    <dbReference type="NCBI Taxonomy" id="1476871"/>
    <lineage>
        <taxon>Bacteria</taxon>
        <taxon>Bacillati</taxon>
        <taxon>Actinomycetota</taxon>
        <taxon>Actinomycetes</taxon>
        <taxon>Propionibacteriales</taxon>
        <taxon>Nocardioidaceae</taxon>
        <taxon>Nocardioides</taxon>
    </lineage>
</organism>
<comment type="similarity">
    <text evidence="1 2">Belongs to the pirin family.</text>
</comment>
<feature type="compositionally biased region" description="Pro residues" evidence="3">
    <location>
        <begin position="312"/>
        <end position="321"/>
    </location>
</feature>
<comment type="caution">
    <text evidence="6">The sequence shown here is derived from an EMBL/GenBank/DDBJ whole genome shotgun (WGS) entry which is preliminary data.</text>
</comment>
<dbReference type="InterPro" id="IPR011051">
    <property type="entry name" value="RmlC_Cupin_sf"/>
</dbReference>
<dbReference type="InterPro" id="IPR012093">
    <property type="entry name" value="Pirin"/>
</dbReference>
<evidence type="ECO:0000259" key="4">
    <source>
        <dbReference type="Pfam" id="PF02678"/>
    </source>
</evidence>
<dbReference type="Gene3D" id="2.60.120.10">
    <property type="entry name" value="Jelly Rolls"/>
    <property type="match status" value="1"/>
</dbReference>
<dbReference type="Pfam" id="PF05726">
    <property type="entry name" value="Pirin_C"/>
    <property type="match status" value="1"/>
</dbReference>
<accession>A0ABP8W7S0</accession>
<dbReference type="InterPro" id="IPR003829">
    <property type="entry name" value="Pirin_N_dom"/>
</dbReference>
<evidence type="ECO:0000313" key="7">
    <source>
        <dbReference type="Proteomes" id="UP001500621"/>
    </source>
</evidence>
<reference evidence="7" key="1">
    <citation type="journal article" date="2019" name="Int. J. Syst. Evol. Microbiol.">
        <title>The Global Catalogue of Microorganisms (GCM) 10K type strain sequencing project: providing services to taxonomists for standard genome sequencing and annotation.</title>
        <authorList>
            <consortium name="The Broad Institute Genomics Platform"/>
            <consortium name="The Broad Institute Genome Sequencing Center for Infectious Disease"/>
            <person name="Wu L."/>
            <person name="Ma J."/>
        </authorList>
    </citation>
    <scope>NUCLEOTIDE SEQUENCE [LARGE SCALE GENOMIC DNA]</scope>
    <source>
        <strain evidence="7">JCM 18127</strain>
    </source>
</reference>
<dbReference type="InterPro" id="IPR008778">
    <property type="entry name" value="Pirin_C_dom"/>
</dbReference>
<name>A0ABP8W7S0_9ACTN</name>
<evidence type="ECO:0000256" key="2">
    <source>
        <dbReference type="RuleBase" id="RU003457"/>
    </source>
</evidence>
<evidence type="ECO:0000313" key="6">
    <source>
        <dbReference type="EMBL" id="GAA4683768.1"/>
    </source>
</evidence>
<dbReference type="PIRSF" id="PIRSF006232">
    <property type="entry name" value="Pirin"/>
    <property type="match status" value="1"/>
</dbReference>